<keyword evidence="11" id="KW-0479">Metal-binding</keyword>
<comment type="catalytic activity">
    <reaction evidence="23">
        <text>3-(4-hydroxyphenyl)pyruvate + O2 = homogentisate + CO2</text>
        <dbReference type="Rhea" id="RHEA:16189"/>
        <dbReference type="ChEBI" id="CHEBI:15379"/>
        <dbReference type="ChEBI" id="CHEBI:16169"/>
        <dbReference type="ChEBI" id="CHEBI:16526"/>
        <dbReference type="ChEBI" id="CHEBI:36242"/>
        <dbReference type="EC" id="1.13.11.27"/>
    </reaction>
    <physiologicalReaction direction="left-to-right" evidence="23">
        <dbReference type="Rhea" id="RHEA:16190"/>
    </physiologicalReaction>
</comment>
<evidence type="ECO:0000256" key="7">
    <source>
        <dbReference type="ARBA" id="ARBA00011738"/>
    </source>
</evidence>
<dbReference type="OrthoDB" id="414569at2759"/>
<dbReference type="CDD" id="cd08342">
    <property type="entry name" value="HPPD_N_like"/>
    <property type="match status" value="1"/>
</dbReference>
<keyword evidence="12" id="KW-0677">Repeat</keyword>
<comment type="pathway">
    <text evidence="5">Amino-acid degradation; L-phenylalanine degradation; acetoacetate and fumarate from L-phenylalanine: step 3/6.</text>
</comment>
<dbReference type="PANTHER" id="PTHR11959:SF1">
    <property type="entry name" value="4-HYDROXYPHENYLPYRUVATE DIOXYGENASE"/>
    <property type="match status" value="1"/>
</dbReference>
<dbReference type="SUPFAM" id="SSF54593">
    <property type="entry name" value="Glyoxalase/Bleomycin resistance protein/Dihydroxybiphenyl dioxygenase"/>
    <property type="match status" value="1"/>
</dbReference>
<keyword evidence="16" id="KW-0560">Oxidoreductase</keyword>
<dbReference type="STRING" id="294747.C5M7E7"/>
<evidence type="ECO:0000256" key="9">
    <source>
        <dbReference type="ARBA" id="ARBA00018452"/>
    </source>
</evidence>
<dbReference type="PROSITE" id="PS51819">
    <property type="entry name" value="VOC"/>
    <property type="match status" value="1"/>
</dbReference>
<evidence type="ECO:0000256" key="1">
    <source>
        <dbReference type="ARBA" id="ARBA00001962"/>
    </source>
</evidence>
<dbReference type="RefSeq" id="XP_002547472.1">
    <property type="nucleotide sequence ID" value="XM_002547426.1"/>
</dbReference>
<dbReference type="GO" id="GO:0000139">
    <property type="term" value="C:Golgi membrane"/>
    <property type="evidence" value="ECO:0007669"/>
    <property type="project" value="UniProtKB-SubCell"/>
</dbReference>
<evidence type="ECO:0000256" key="2">
    <source>
        <dbReference type="ARBA" id="ARBA00004395"/>
    </source>
</evidence>
<dbReference type="UniPathway" id="UPA00139">
    <property type="reaction ID" value="UER00362"/>
</dbReference>
<proteinExistence type="inferred from homology"/>
<evidence type="ECO:0000256" key="21">
    <source>
        <dbReference type="ARBA" id="ARBA00029786"/>
    </source>
</evidence>
<keyword evidence="15" id="KW-0223">Dioxygenase</keyword>
<dbReference type="Gene3D" id="3.10.180.10">
    <property type="entry name" value="2,3-Dihydroxybiphenyl 1,2-Dioxygenase, domain 1"/>
    <property type="match status" value="2"/>
</dbReference>
<dbReference type="GO" id="GO:0003868">
    <property type="term" value="F:4-hydroxyphenylpyruvate dioxygenase activity"/>
    <property type="evidence" value="ECO:0007669"/>
    <property type="project" value="UniProtKB-EC"/>
</dbReference>
<evidence type="ECO:0000256" key="15">
    <source>
        <dbReference type="ARBA" id="ARBA00022964"/>
    </source>
</evidence>
<dbReference type="Pfam" id="PF00903">
    <property type="entry name" value="Glyoxalase"/>
    <property type="match status" value="1"/>
</dbReference>
<evidence type="ECO:0000256" key="8">
    <source>
        <dbReference type="ARBA" id="ARBA00013222"/>
    </source>
</evidence>
<dbReference type="GeneID" id="8300442"/>
<dbReference type="eggNOG" id="KOG0638">
    <property type="taxonomic scope" value="Eukaryota"/>
</dbReference>
<evidence type="ECO:0000256" key="11">
    <source>
        <dbReference type="ARBA" id="ARBA00022723"/>
    </source>
</evidence>
<keyword evidence="13" id="KW-0256">Endoplasmic reticulum</keyword>
<evidence type="ECO:0000256" key="12">
    <source>
        <dbReference type="ARBA" id="ARBA00022737"/>
    </source>
</evidence>
<comment type="similarity">
    <text evidence="6">Belongs to the 4HPPD family.</text>
</comment>
<dbReference type="FunFam" id="3.10.180.10:FF:000022">
    <property type="entry name" value="4-hydroxyphenylpyruvate dioxygenase"/>
    <property type="match status" value="1"/>
</dbReference>
<dbReference type="HOGENOM" id="CLU_034004_3_1_1"/>
<evidence type="ECO:0000256" key="16">
    <source>
        <dbReference type="ARBA" id="ARBA00023002"/>
    </source>
</evidence>
<dbReference type="GO" id="GO:0006572">
    <property type="term" value="P:L-tyrosine catabolic process"/>
    <property type="evidence" value="ECO:0007669"/>
    <property type="project" value="UniProtKB-KW"/>
</dbReference>
<organism evidence="25 26">
    <name type="scientific">Candida tropicalis (strain ATCC MYA-3404 / T1)</name>
    <name type="common">Yeast</name>
    <dbReference type="NCBI Taxonomy" id="294747"/>
    <lineage>
        <taxon>Eukaryota</taxon>
        <taxon>Fungi</taxon>
        <taxon>Dikarya</taxon>
        <taxon>Ascomycota</taxon>
        <taxon>Saccharomycotina</taxon>
        <taxon>Pichiomycetes</taxon>
        <taxon>Debaryomycetaceae</taxon>
        <taxon>Candida/Lodderomyces clade</taxon>
        <taxon>Candida</taxon>
    </lineage>
</organism>
<evidence type="ECO:0000259" key="24">
    <source>
        <dbReference type="PROSITE" id="PS51819"/>
    </source>
</evidence>
<evidence type="ECO:0000256" key="5">
    <source>
        <dbReference type="ARBA" id="ARBA00005162"/>
    </source>
</evidence>
<dbReference type="GO" id="GO:0046872">
    <property type="term" value="F:metal ion binding"/>
    <property type="evidence" value="ECO:0007669"/>
    <property type="project" value="UniProtKB-KW"/>
</dbReference>
<comment type="subunit">
    <text evidence="7">Homodimer.</text>
</comment>
<comment type="cofactor">
    <cofactor evidence="1">
        <name>Fe cation</name>
        <dbReference type="ChEBI" id="CHEBI:24875"/>
    </cofactor>
</comment>
<protein>
    <recommendedName>
        <fullName evidence="9">4-hydroxyphenylpyruvate dioxygenase</fullName>
        <ecNumber evidence="8">1.13.11.27</ecNumber>
    </recommendedName>
    <alternativeName>
        <fullName evidence="21">4-hydroxyphenylpyruvic acid oxidase</fullName>
    </alternativeName>
</protein>
<keyword evidence="20" id="KW-0585">Phenylalanine catabolism</keyword>
<keyword evidence="26" id="KW-1185">Reference proteome</keyword>
<dbReference type="KEGG" id="ctp:CTRG_01779"/>
<dbReference type="InterPro" id="IPR037523">
    <property type="entry name" value="VOC_core"/>
</dbReference>
<evidence type="ECO:0000256" key="14">
    <source>
        <dbReference type="ARBA" id="ARBA00022878"/>
    </source>
</evidence>
<dbReference type="InterPro" id="IPR004360">
    <property type="entry name" value="Glyas_Fos-R_dOase_dom"/>
</dbReference>
<dbReference type="VEuPathDB" id="FungiDB:CTRG_01779"/>
<dbReference type="InterPro" id="IPR005956">
    <property type="entry name" value="4OHPhenylPyrv_dOase"/>
</dbReference>
<reference evidence="25 26" key="1">
    <citation type="journal article" date="2009" name="Nature">
        <title>Evolution of pathogenicity and sexual reproduction in eight Candida genomes.</title>
        <authorList>
            <person name="Butler G."/>
            <person name="Rasmussen M.D."/>
            <person name="Lin M.F."/>
            <person name="Santos M.A."/>
            <person name="Sakthikumar S."/>
            <person name="Munro C.A."/>
            <person name="Rheinbay E."/>
            <person name="Grabherr M."/>
            <person name="Forche A."/>
            <person name="Reedy J.L."/>
            <person name="Agrafioti I."/>
            <person name="Arnaud M.B."/>
            <person name="Bates S."/>
            <person name="Brown A.J."/>
            <person name="Brunke S."/>
            <person name="Costanzo M.C."/>
            <person name="Fitzpatrick D.A."/>
            <person name="de Groot P.W."/>
            <person name="Harris D."/>
            <person name="Hoyer L.L."/>
            <person name="Hube B."/>
            <person name="Klis F.M."/>
            <person name="Kodira C."/>
            <person name="Lennard N."/>
            <person name="Logue M.E."/>
            <person name="Martin R."/>
            <person name="Neiman A.M."/>
            <person name="Nikolaou E."/>
            <person name="Quail M.A."/>
            <person name="Quinn J."/>
            <person name="Santos M.C."/>
            <person name="Schmitzberger F.F."/>
            <person name="Sherlock G."/>
            <person name="Shah P."/>
            <person name="Silverstein K.A."/>
            <person name="Skrzypek M.S."/>
            <person name="Soll D."/>
            <person name="Staggs R."/>
            <person name="Stansfield I."/>
            <person name="Stumpf M.P."/>
            <person name="Sudbery P.E."/>
            <person name="Srikantha T."/>
            <person name="Zeng Q."/>
            <person name="Berman J."/>
            <person name="Berriman M."/>
            <person name="Heitman J."/>
            <person name="Gow N.A."/>
            <person name="Lorenz M.C."/>
            <person name="Birren B.W."/>
            <person name="Kellis M."/>
            <person name="Cuomo C.A."/>
        </authorList>
    </citation>
    <scope>NUCLEOTIDE SEQUENCE [LARGE SCALE GENOMIC DNA]</scope>
    <source>
        <strain evidence="26">ATCC MYA-3404 / T1</strain>
    </source>
</reference>
<evidence type="ECO:0000256" key="6">
    <source>
        <dbReference type="ARBA" id="ARBA00005877"/>
    </source>
</evidence>
<evidence type="ECO:0000256" key="17">
    <source>
        <dbReference type="ARBA" id="ARBA00023004"/>
    </source>
</evidence>
<dbReference type="PANTHER" id="PTHR11959">
    <property type="entry name" value="4-HYDROXYPHENYLPYRUVATE DIOXYGENASE"/>
    <property type="match status" value="1"/>
</dbReference>
<comment type="subcellular location">
    <subcellularLocation>
        <location evidence="4">Cytoplasm</location>
    </subcellularLocation>
    <subcellularLocation>
        <location evidence="3">Endoplasmic reticulum membrane</location>
        <topology evidence="3">Peripheral membrane protein</topology>
    </subcellularLocation>
    <subcellularLocation>
        <location evidence="2">Golgi apparatus membrane</location>
        <topology evidence="2">Peripheral membrane protein</topology>
    </subcellularLocation>
</comment>
<evidence type="ECO:0000256" key="18">
    <source>
        <dbReference type="ARBA" id="ARBA00023034"/>
    </source>
</evidence>
<dbReference type="GO" id="GO:0006559">
    <property type="term" value="P:L-phenylalanine catabolic process"/>
    <property type="evidence" value="ECO:0007669"/>
    <property type="project" value="UniProtKB-UniPathway"/>
</dbReference>
<evidence type="ECO:0000313" key="26">
    <source>
        <dbReference type="Proteomes" id="UP000002037"/>
    </source>
</evidence>
<evidence type="ECO:0000256" key="23">
    <source>
        <dbReference type="ARBA" id="ARBA00048047"/>
    </source>
</evidence>
<dbReference type="GO" id="GO:0042802">
    <property type="term" value="F:identical protein binding"/>
    <property type="evidence" value="ECO:0007669"/>
    <property type="project" value="UniProtKB-ARBA"/>
</dbReference>
<feature type="domain" description="VOC" evidence="24">
    <location>
        <begin position="422"/>
        <end position="570"/>
    </location>
</feature>
<gene>
    <name evidence="25" type="ORF">CTRG_01779</name>
</gene>
<dbReference type="CDD" id="cd07250">
    <property type="entry name" value="HPPD_C_like"/>
    <property type="match status" value="1"/>
</dbReference>
<name>C5M7E7_CANTT</name>
<evidence type="ECO:0000313" key="25">
    <source>
        <dbReference type="EMBL" id="EER34917.1"/>
    </source>
</evidence>
<evidence type="ECO:0000256" key="4">
    <source>
        <dbReference type="ARBA" id="ARBA00004496"/>
    </source>
</evidence>
<dbReference type="InterPro" id="IPR029068">
    <property type="entry name" value="Glyas_Bleomycin-R_OHBP_Dase"/>
</dbReference>
<dbReference type="InterPro" id="IPR041735">
    <property type="entry name" value="4OHPhenylPyrv_dOase_C"/>
</dbReference>
<dbReference type="GO" id="GO:0005789">
    <property type="term" value="C:endoplasmic reticulum membrane"/>
    <property type="evidence" value="ECO:0007669"/>
    <property type="project" value="UniProtKB-SubCell"/>
</dbReference>
<keyword evidence="10" id="KW-0963">Cytoplasm</keyword>
<keyword evidence="18" id="KW-0333">Golgi apparatus</keyword>
<accession>C5M7E7</accession>
<evidence type="ECO:0000256" key="20">
    <source>
        <dbReference type="ARBA" id="ARBA00023232"/>
    </source>
</evidence>
<dbReference type="EMBL" id="GG692396">
    <property type="protein sequence ID" value="EER34917.1"/>
    <property type="molecule type" value="Genomic_DNA"/>
</dbReference>
<sequence>MIKKVTIGLFPINLIENCCENYSKFCSYFFFFDTLSSKYTLITHCFISTHRLQKLFIHRYYCYLYLLMRSLDENNCLSFSCANDSQQTVTLCPSTTSSCSTIDTYVDPIFSTELPFFTNDDNYDPILNFSIDELLSNKFPTTKYPYDGFIGFHSLKICSSNAKQMSKYLQLSMDFKEIAYKGLETGSKLVGSHVTSNGSIILEIVNTLETINDDNVLKFPYFQQDLNKFELSNQDFFMENFKLTTDDLIFDFVNNKIKNLTINPDSINDSGKFGEKFYKNIINSKQYKESFVKLHEFVLNTVNNSEEIYDDMMECTLIQKFLKTHAEGVMDIAFNVNDVDTIFDRAVKHGSGIIRLPKMISDSNGSVKLATISIPNTDIQHTLIENINYTGPFLPNYSDSKFELSQNFKIQLSQLPPIKLSVLDHCVENYSWNQMMEQAKVYAEIFGFHKYWSVDEEDISTDYTALRSIVMASSNGQIKMPINEPVKTKMKGQIEEFNDFYGGPGIQHIAFRTNNIIDTILALTQRGIEFNHTSKNYYDNLEQRLRQDGVKLYENFEILKSLNILVDYDPLTKNIKTGKCNYILQIFTKPLHDRPTLFVEIIQRHHHNGFGKGTFKGLFESIEEQQKLRGTFVESESG</sequence>
<evidence type="ECO:0000256" key="10">
    <source>
        <dbReference type="ARBA" id="ARBA00022490"/>
    </source>
</evidence>
<comment type="function">
    <text evidence="22">Catalyzes the conversion of 4-hydroxyphenylpyruvic acid to homogentisic acid, one of the steps in tyrosine catabolism.</text>
</comment>
<dbReference type="EC" id="1.13.11.27" evidence="8"/>
<evidence type="ECO:0000256" key="22">
    <source>
        <dbReference type="ARBA" id="ARBA00033727"/>
    </source>
</evidence>
<evidence type="ECO:0000256" key="19">
    <source>
        <dbReference type="ARBA" id="ARBA00023136"/>
    </source>
</evidence>
<evidence type="ECO:0000256" key="3">
    <source>
        <dbReference type="ARBA" id="ARBA00004406"/>
    </source>
</evidence>
<dbReference type="Proteomes" id="UP000002037">
    <property type="component" value="Unassembled WGS sequence"/>
</dbReference>
<dbReference type="InterPro" id="IPR041736">
    <property type="entry name" value="4OHPhenylPyrv_dOase_N"/>
</dbReference>
<keyword evidence="14" id="KW-0828">Tyrosine catabolism</keyword>
<evidence type="ECO:0000256" key="13">
    <source>
        <dbReference type="ARBA" id="ARBA00022824"/>
    </source>
</evidence>
<dbReference type="NCBIfam" id="TIGR01263">
    <property type="entry name" value="4HPPD"/>
    <property type="match status" value="1"/>
</dbReference>
<dbReference type="AlphaFoldDB" id="C5M7E7"/>
<keyword evidence="17" id="KW-0408">Iron</keyword>
<keyword evidence="19" id="KW-0472">Membrane</keyword>